<name>A0A2T3KQH7_PHOLD</name>
<protein>
    <submittedName>
        <fullName evidence="1">Uncharacterized protein</fullName>
    </submittedName>
</protein>
<dbReference type="RefSeq" id="WP_008988671.1">
    <property type="nucleotide sequence ID" value="NZ_CP131579.1"/>
</dbReference>
<dbReference type="Proteomes" id="UP000240530">
    <property type="component" value="Unassembled WGS sequence"/>
</dbReference>
<reference evidence="1 2" key="1">
    <citation type="submission" date="2018-03" db="EMBL/GenBank/DDBJ databases">
        <title>Whole genome sequencing of Histamine producing bacteria.</title>
        <authorList>
            <person name="Butler K."/>
        </authorList>
    </citation>
    <scope>NUCLEOTIDE SEQUENCE [LARGE SCALE GENOMIC DNA]</scope>
    <source>
        <strain evidence="1 2">Res.4.1</strain>
    </source>
</reference>
<proteinExistence type="predicted"/>
<evidence type="ECO:0000313" key="1">
    <source>
        <dbReference type="EMBL" id="PSV08452.1"/>
    </source>
</evidence>
<dbReference type="AlphaFoldDB" id="A0A2T3KQH7"/>
<dbReference type="EMBL" id="PYNS01000030">
    <property type="protein sequence ID" value="PSV08452.1"/>
    <property type="molecule type" value="Genomic_DNA"/>
</dbReference>
<accession>A0A2T3KQH7</accession>
<gene>
    <name evidence="1" type="ORF">C0W93_18900</name>
</gene>
<comment type="caution">
    <text evidence="1">The sequence shown here is derived from an EMBL/GenBank/DDBJ whole genome shotgun (WGS) entry which is preliminary data.</text>
</comment>
<sequence length="72" mass="8574">MAILTINLNSDEKLVADIPRNRELELWKTIAIALNSVDDDERDCTLCIDEHSFKLSYYLSEYIYSHYQHYFL</sequence>
<organism evidence="1 2">
    <name type="scientific">Photobacterium leiognathi subsp. mandapamensis</name>
    <name type="common">Photobacterium mandapamensis</name>
    <dbReference type="NCBI Taxonomy" id="48408"/>
    <lineage>
        <taxon>Bacteria</taxon>
        <taxon>Pseudomonadati</taxon>
        <taxon>Pseudomonadota</taxon>
        <taxon>Gammaproteobacteria</taxon>
        <taxon>Vibrionales</taxon>
        <taxon>Vibrionaceae</taxon>
        <taxon>Photobacterium</taxon>
    </lineage>
</organism>
<evidence type="ECO:0000313" key="2">
    <source>
        <dbReference type="Proteomes" id="UP000240530"/>
    </source>
</evidence>